<feature type="region of interest" description="Disordered" evidence="1">
    <location>
        <begin position="1"/>
        <end position="22"/>
    </location>
</feature>
<sequence>MTLSHYKHGLRVQGSSQDTSQDEDGLLSLSLLTPELYVGSRLGGTLCPALSLDSRIEDAPGKNTGRPTSRQLLFSEALLHPHSLATVRGELATGLIETPADSAQDSTSEHILQQIRAVGHQMEGIDSNIFALTAETKSIRLDIMGFQNRMMGLEQCVTEMEECLNTLQE</sequence>
<evidence type="ECO:0000313" key="2">
    <source>
        <dbReference type="EMBL" id="KAJ1198276.1"/>
    </source>
</evidence>
<dbReference type="EMBL" id="JANPWB010000003">
    <property type="protein sequence ID" value="KAJ1198276.1"/>
    <property type="molecule type" value="Genomic_DNA"/>
</dbReference>
<proteinExistence type="predicted"/>
<dbReference type="Proteomes" id="UP001066276">
    <property type="component" value="Chromosome 2_1"/>
</dbReference>
<accession>A0AAV7VBN3</accession>
<reference evidence="2" key="1">
    <citation type="journal article" date="2022" name="bioRxiv">
        <title>Sequencing and chromosome-scale assembly of the giantPleurodeles waltlgenome.</title>
        <authorList>
            <person name="Brown T."/>
            <person name="Elewa A."/>
            <person name="Iarovenko S."/>
            <person name="Subramanian E."/>
            <person name="Araus A.J."/>
            <person name="Petzold A."/>
            <person name="Susuki M."/>
            <person name="Suzuki K.-i.T."/>
            <person name="Hayashi T."/>
            <person name="Toyoda A."/>
            <person name="Oliveira C."/>
            <person name="Osipova E."/>
            <person name="Leigh N.D."/>
            <person name="Simon A."/>
            <person name="Yun M.H."/>
        </authorList>
    </citation>
    <scope>NUCLEOTIDE SEQUENCE</scope>
    <source>
        <strain evidence="2">20211129_DDA</strain>
        <tissue evidence="2">Liver</tissue>
    </source>
</reference>
<feature type="compositionally biased region" description="Basic residues" evidence="1">
    <location>
        <begin position="1"/>
        <end position="10"/>
    </location>
</feature>
<organism evidence="2 3">
    <name type="scientific">Pleurodeles waltl</name>
    <name type="common">Iberian ribbed newt</name>
    <dbReference type="NCBI Taxonomy" id="8319"/>
    <lineage>
        <taxon>Eukaryota</taxon>
        <taxon>Metazoa</taxon>
        <taxon>Chordata</taxon>
        <taxon>Craniata</taxon>
        <taxon>Vertebrata</taxon>
        <taxon>Euteleostomi</taxon>
        <taxon>Amphibia</taxon>
        <taxon>Batrachia</taxon>
        <taxon>Caudata</taxon>
        <taxon>Salamandroidea</taxon>
        <taxon>Salamandridae</taxon>
        <taxon>Pleurodelinae</taxon>
        <taxon>Pleurodeles</taxon>
    </lineage>
</organism>
<protein>
    <submittedName>
        <fullName evidence="2">Uncharacterized protein</fullName>
    </submittedName>
</protein>
<name>A0AAV7VBN3_PLEWA</name>
<keyword evidence="3" id="KW-1185">Reference proteome</keyword>
<evidence type="ECO:0000256" key="1">
    <source>
        <dbReference type="SAM" id="MobiDB-lite"/>
    </source>
</evidence>
<gene>
    <name evidence="2" type="ORF">NDU88_002118</name>
</gene>
<dbReference type="AlphaFoldDB" id="A0AAV7VBN3"/>
<evidence type="ECO:0000313" key="3">
    <source>
        <dbReference type="Proteomes" id="UP001066276"/>
    </source>
</evidence>
<comment type="caution">
    <text evidence="2">The sequence shown here is derived from an EMBL/GenBank/DDBJ whole genome shotgun (WGS) entry which is preliminary data.</text>
</comment>